<keyword evidence="3" id="KW-0813">Transport</keyword>
<evidence type="ECO:0000256" key="6">
    <source>
        <dbReference type="ARBA" id="ARBA00024359"/>
    </source>
</evidence>
<dbReference type="Pfam" id="PF00005">
    <property type="entry name" value="ABC_tran"/>
    <property type="match status" value="1"/>
</dbReference>
<dbReference type="CDD" id="cd03255">
    <property type="entry name" value="ABC_MJ0796_LolCDE_FtsE"/>
    <property type="match status" value="1"/>
</dbReference>
<dbReference type="EMBL" id="UHDZ01000001">
    <property type="protein sequence ID" value="SUM74721.1"/>
    <property type="molecule type" value="Genomic_DNA"/>
</dbReference>
<dbReference type="SUPFAM" id="SSF52540">
    <property type="entry name" value="P-loop containing nucleoside triphosphate hydrolases"/>
    <property type="match status" value="1"/>
</dbReference>
<dbReference type="Gene3D" id="3.40.50.300">
    <property type="entry name" value="P-loop containing nucleotide triphosphate hydrolases"/>
    <property type="match status" value="1"/>
</dbReference>
<dbReference type="FunFam" id="3.40.50.300:FF:000032">
    <property type="entry name" value="Export ABC transporter ATP-binding protein"/>
    <property type="match status" value="1"/>
</dbReference>
<evidence type="ECO:0000256" key="3">
    <source>
        <dbReference type="ARBA" id="ARBA00022448"/>
    </source>
</evidence>
<comment type="subcellular location">
    <subcellularLocation>
        <location evidence="1">Cell membrane</location>
        <topology evidence="1">Peripheral membrane protein</topology>
    </subcellularLocation>
</comment>
<dbReference type="SMART" id="SM00382">
    <property type="entry name" value="AAA"/>
    <property type="match status" value="1"/>
</dbReference>
<dbReference type="Proteomes" id="UP000255425">
    <property type="component" value="Unassembled WGS sequence"/>
</dbReference>
<organism evidence="10 11">
    <name type="scientific">Staphylococcus saccharolyticus</name>
    <dbReference type="NCBI Taxonomy" id="33028"/>
    <lineage>
        <taxon>Bacteria</taxon>
        <taxon>Bacillati</taxon>
        <taxon>Bacillota</taxon>
        <taxon>Bacilli</taxon>
        <taxon>Bacillales</taxon>
        <taxon>Staphylococcaceae</taxon>
        <taxon>Staphylococcus</taxon>
    </lineage>
</organism>
<evidence type="ECO:0000256" key="4">
    <source>
        <dbReference type="ARBA" id="ARBA00022741"/>
    </source>
</evidence>
<dbReference type="PANTHER" id="PTHR42798:SF7">
    <property type="entry name" value="ALPHA-D-RIBOSE 1-METHYLPHOSPHONATE 5-TRIPHOSPHATE SYNTHASE SUBUNIT PHNL"/>
    <property type="match status" value="1"/>
</dbReference>
<dbReference type="AlphaFoldDB" id="A0A380HBW5"/>
<evidence type="ECO:0000256" key="1">
    <source>
        <dbReference type="ARBA" id="ARBA00004202"/>
    </source>
</evidence>
<dbReference type="PROSITE" id="PS50893">
    <property type="entry name" value="ABC_TRANSPORTER_2"/>
    <property type="match status" value="1"/>
</dbReference>
<evidence type="ECO:0000256" key="8">
    <source>
        <dbReference type="ARBA" id="ARBA00024721"/>
    </source>
</evidence>
<keyword evidence="11" id="KW-1185">Reference proteome</keyword>
<evidence type="ECO:0000256" key="5">
    <source>
        <dbReference type="ARBA" id="ARBA00022840"/>
    </source>
</evidence>
<dbReference type="GO" id="GO:0005524">
    <property type="term" value="F:ATP binding"/>
    <property type="evidence" value="ECO:0007669"/>
    <property type="project" value="UniProtKB-KW"/>
</dbReference>
<gene>
    <name evidence="10" type="primary">macB_3</name>
    <name evidence="10" type="ORF">NCTC11807_02724</name>
</gene>
<protein>
    <recommendedName>
        <fullName evidence="7">Putative hemin import ATP-binding protein HrtA</fullName>
    </recommendedName>
</protein>
<comment type="function">
    <text evidence="8">Part of the ABC transporter complex hrt involved in hemin import. Responsible for energy coupling to the transport system.</text>
</comment>
<dbReference type="InterPro" id="IPR027417">
    <property type="entry name" value="P-loop_NTPase"/>
</dbReference>
<dbReference type="GO" id="GO:0098796">
    <property type="term" value="C:membrane protein complex"/>
    <property type="evidence" value="ECO:0007669"/>
    <property type="project" value="UniProtKB-ARBA"/>
</dbReference>
<dbReference type="GO" id="GO:0016887">
    <property type="term" value="F:ATP hydrolysis activity"/>
    <property type="evidence" value="ECO:0007669"/>
    <property type="project" value="InterPro"/>
</dbReference>
<name>A0A380HBW5_9STAP</name>
<feature type="domain" description="ABC transporter" evidence="9">
    <location>
        <begin position="4"/>
        <end position="242"/>
    </location>
</feature>
<evidence type="ECO:0000259" key="9">
    <source>
        <dbReference type="PROSITE" id="PS50893"/>
    </source>
</evidence>
<comment type="similarity">
    <text evidence="6">Belongs to the ABC transporter superfamily. HrtA family.</text>
</comment>
<dbReference type="InterPro" id="IPR003593">
    <property type="entry name" value="AAA+_ATPase"/>
</dbReference>
<keyword evidence="4" id="KW-0547">Nucleotide-binding</keyword>
<evidence type="ECO:0000313" key="10">
    <source>
        <dbReference type="EMBL" id="SUM74721.1"/>
    </source>
</evidence>
<evidence type="ECO:0000256" key="7">
    <source>
        <dbReference type="ARBA" id="ARBA00024432"/>
    </source>
</evidence>
<evidence type="ECO:0000256" key="2">
    <source>
        <dbReference type="ARBA" id="ARBA00011131"/>
    </source>
</evidence>
<dbReference type="GeneID" id="63935428"/>
<evidence type="ECO:0000313" key="11">
    <source>
        <dbReference type="Proteomes" id="UP000255425"/>
    </source>
</evidence>
<dbReference type="InterPro" id="IPR017911">
    <property type="entry name" value="MacB-like_ATP-bd"/>
</dbReference>
<sequence>MTILKVNQLSKVYGDKQKYQALKDVSFSVDKGEFIAIMGPSGSGKTTLLNVLSSIDDISSGSVEVEGKEITQLSNKELAKFRKKRLGFIFQDYSVLLTLTVKENIMLPLSVQNFHKYETEQNYKEVAEALGIYNLGNKYPSEISGGQQQRTAAARAFVHQPTIIFADEPTGALDSKSAQDLLNRLEDMNNQFNSTIIMVTHDPSAASFAQRVIMLKDGGIHSEIHQGEDSKQDFYQEIIKLQTALGGVSHDI</sequence>
<reference evidence="10 11" key="1">
    <citation type="submission" date="2018-06" db="EMBL/GenBank/DDBJ databases">
        <authorList>
            <consortium name="Pathogen Informatics"/>
            <person name="Doyle S."/>
        </authorList>
    </citation>
    <scope>NUCLEOTIDE SEQUENCE [LARGE SCALE GENOMIC DNA]</scope>
    <source>
        <strain evidence="10 11">NCTC11807</strain>
    </source>
</reference>
<keyword evidence="5" id="KW-0067">ATP-binding</keyword>
<accession>A0A380HBW5</accession>
<comment type="subunit">
    <text evidence="2">The complex is composed of two ATP-binding proteins (HrtA), two transmembrane proteins (HrtB) and a solute-binding protein.</text>
</comment>
<proteinExistence type="inferred from homology"/>
<dbReference type="GO" id="GO:0022857">
    <property type="term" value="F:transmembrane transporter activity"/>
    <property type="evidence" value="ECO:0007669"/>
    <property type="project" value="UniProtKB-ARBA"/>
</dbReference>
<dbReference type="RefSeq" id="WP_115314080.1">
    <property type="nucleotide sequence ID" value="NZ_CP066042.1"/>
</dbReference>
<dbReference type="InterPro" id="IPR003439">
    <property type="entry name" value="ABC_transporter-like_ATP-bd"/>
</dbReference>
<dbReference type="PANTHER" id="PTHR42798">
    <property type="entry name" value="LIPOPROTEIN-RELEASING SYSTEM ATP-BINDING PROTEIN LOLD"/>
    <property type="match status" value="1"/>
</dbReference>
<keyword evidence="10" id="KW-0378">Hydrolase</keyword>
<dbReference type="GO" id="GO:0005886">
    <property type="term" value="C:plasma membrane"/>
    <property type="evidence" value="ECO:0007669"/>
    <property type="project" value="UniProtKB-SubCell"/>
</dbReference>